<evidence type="ECO:0000256" key="1">
    <source>
        <dbReference type="SAM" id="MobiDB-lite"/>
    </source>
</evidence>
<dbReference type="InterPro" id="IPR025392">
    <property type="entry name" value="DUF4124"/>
</dbReference>
<dbReference type="EMBL" id="CP041742">
    <property type="protein sequence ID" value="QDQ74243.1"/>
    <property type="molecule type" value="Genomic_DNA"/>
</dbReference>
<keyword evidence="2" id="KW-0732">Signal</keyword>
<accession>A0A516V6V8</accession>
<gene>
    <name evidence="4" type="ORF">FNZ56_10285</name>
</gene>
<feature type="compositionally biased region" description="Low complexity" evidence="1">
    <location>
        <begin position="64"/>
        <end position="77"/>
    </location>
</feature>
<dbReference type="AlphaFoldDB" id="A0A516V6V8"/>
<evidence type="ECO:0000256" key="2">
    <source>
        <dbReference type="SAM" id="SignalP"/>
    </source>
</evidence>
<name>A0A516V6V8_9GAMM</name>
<keyword evidence="5" id="KW-1185">Reference proteome</keyword>
<feature type="chain" id="PRO_5021900628" evidence="2">
    <location>
        <begin position="24"/>
        <end position="214"/>
    </location>
</feature>
<evidence type="ECO:0000313" key="5">
    <source>
        <dbReference type="Proteomes" id="UP000315891"/>
    </source>
</evidence>
<feature type="region of interest" description="Disordered" evidence="1">
    <location>
        <begin position="40"/>
        <end position="114"/>
    </location>
</feature>
<proteinExistence type="predicted"/>
<dbReference type="Pfam" id="PF13511">
    <property type="entry name" value="DUF4124"/>
    <property type="match status" value="1"/>
</dbReference>
<dbReference type="RefSeq" id="WP_143879752.1">
    <property type="nucleotide sequence ID" value="NZ_BAABLZ010000001.1"/>
</dbReference>
<feature type="signal peptide" evidence="2">
    <location>
        <begin position="1"/>
        <end position="23"/>
    </location>
</feature>
<dbReference type="OrthoDB" id="5974493at2"/>
<evidence type="ECO:0000259" key="3">
    <source>
        <dbReference type="Pfam" id="PF13511"/>
    </source>
</evidence>
<reference evidence="4 5" key="1">
    <citation type="submission" date="2019-07" db="EMBL/GenBank/DDBJ databases">
        <title>Lysobacter weifangensis sp. nov., isolated from bensulfuron-methyl contaminated farmland soil.</title>
        <authorList>
            <person name="Zhao H."/>
        </authorList>
    </citation>
    <scope>NUCLEOTIDE SEQUENCE [LARGE SCALE GENOMIC DNA]</scope>
    <source>
        <strain evidence="4 5">CC-Bw-6</strain>
    </source>
</reference>
<dbReference type="Proteomes" id="UP000315891">
    <property type="component" value="Chromosome"/>
</dbReference>
<protein>
    <submittedName>
        <fullName evidence="4">DUF4124 domain-containing protein</fullName>
    </submittedName>
</protein>
<feature type="compositionally biased region" description="Pro residues" evidence="1">
    <location>
        <begin position="78"/>
        <end position="95"/>
    </location>
</feature>
<feature type="domain" description="DUF4124" evidence="3">
    <location>
        <begin position="19"/>
        <end position="66"/>
    </location>
</feature>
<evidence type="ECO:0000313" key="4">
    <source>
        <dbReference type="EMBL" id="QDQ74243.1"/>
    </source>
</evidence>
<organism evidence="4 5">
    <name type="scientific">Pseudoluteimonas lycopersici</name>
    <dbReference type="NCBI Taxonomy" id="1324796"/>
    <lineage>
        <taxon>Bacteria</taxon>
        <taxon>Pseudomonadati</taxon>
        <taxon>Pseudomonadota</taxon>
        <taxon>Gammaproteobacteria</taxon>
        <taxon>Lysobacterales</taxon>
        <taxon>Lysobacteraceae</taxon>
        <taxon>Pseudoluteimonas</taxon>
    </lineage>
</organism>
<sequence>MRSAFALACASLLIIADAAPARAEVVIYRCTDASGAVSIQNDIPCPKGSKQTRRVLDTPSPSTTTPAFVDTPAVAPDPVEPAPPPAPEPPAPAPDPASARAQPDGERLPPPPLFECTTFDNDHYLSDDGTPSERCVPLEVTGIGDGSAPGVGAACQKTTDTCQRVPDGAACDAWKRREREARATLMFGKAEDKDKNEADYERVQRIVTESTCGA</sequence>